<accession>A0A6A5UZ56</accession>
<evidence type="ECO:0000256" key="3">
    <source>
        <dbReference type="PROSITE-ProRule" id="PRU00023"/>
    </source>
</evidence>
<gene>
    <name evidence="4" type="ORF">BU23DRAFT_378569</name>
</gene>
<feature type="repeat" description="ANK" evidence="3">
    <location>
        <begin position="93"/>
        <end position="113"/>
    </location>
</feature>
<feature type="repeat" description="ANK" evidence="3">
    <location>
        <begin position="56"/>
        <end position="79"/>
    </location>
</feature>
<organism evidence="4 5">
    <name type="scientific">Bimuria novae-zelandiae CBS 107.79</name>
    <dbReference type="NCBI Taxonomy" id="1447943"/>
    <lineage>
        <taxon>Eukaryota</taxon>
        <taxon>Fungi</taxon>
        <taxon>Dikarya</taxon>
        <taxon>Ascomycota</taxon>
        <taxon>Pezizomycotina</taxon>
        <taxon>Dothideomycetes</taxon>
        <taxon>Pleosporomycetidae</taxon>
        <taxon>Pleosporales</taxon>
        <taxon>Massarineae</taxon>
        <taxon>Didymosphaeriaceae</taxon>
        <taxon>Bimuria</taxon>
    </lineage>
</organism>
<feature type="non-terminal residue" evidence="4">
    <location>
        <position position="1"/>
    </location>
</feature>
<dbReference type="SUPFAM" id="SSF48403">
    <property type="entry name" value="Ankyrin repeat"/>
    <property type="match status" value="1"/>
</dbReference>
<dbReference type="SMART" id="SM00248">
    <property type="entry name" value="ANK"/>
    <property type="match status" value="2"/>
</dbReference>
<evidence type="ECO:0000256" key="1">
    <source>
        <dbReference type="ARBA" id="ARBA00022737"/>
    </source>
</evidence>
<dbReference type="PANTHER" id="PTHR24180:SF45">
    <property type="entry name" value="POLY [ADP-RIBOSE] POLYMERASE TANKYRASE"/>
    <property type="match status" value="1"/>
</dbReference>
<reference evidence="4" key="1">
    <citation type="journal article" date="2020" name="Stud. Mycol.">
        <title>101 Dothideomycetes genomes: a test case for predicting lifestyles and emergence of pathogens.</title>
        <authorList>
            <person name="Haridas S."/>
            <person name="Albert R."/>
            <person name="Binder M."/>
            <person name="Bloem J."/>
            <person name="Labutti K."/>
            <person name="Salamov A."/>
            <person name="Andreopoulos B."/>
            <person name="Baker S."/>
            <person name="Barry K."/>
            <person name="Bills G."/>
            <person name="Bluhm B."/>
            <person name="Cannon C."/>
            <person name="Castanera R."/>
            <person name="Culley D."/>
            <person name="Daum C."/>
            <person name="Ezra D."/>
            <person name="Gonzalez J."/>
            <person name="Henrissat B."/>
            <person name="Kuo A."/>
            <person name="Liang C."/>
            <person name="Lipzen A."/>
            <person name="Lutzoni F."/>
            <person name="Magnuson J."/>
            <person name="Mondo S."/>
            <person name="Nolan M."/>
            <person name="Ohm R."/>
            <person name="Pangilinan J."/>
            <person name="Park H.-J."/>
            <person name="Ramirez L."/>
            <person name="Alfaro M."/>
            <person name="Sun H."/>
            <person name="Tritt A."/>
            <person name="Yoshinaga Y."/>
            <person name="Zwiers L.-H."/>
            <person name="Turgeon B."/>
            <person name="Goodwin S."/>
            <person name="Spatafora J."/>
            <person name="Crous P."/>
            <person name="Grigoriev I."/>
        </authorList>
    </citation>
    <scope>NUCLEOTIDE SEQUENCE</scope>
    <source>
        <strain evidence="4">CBS 107.79</strain>
    </source>
</reference>
<sequence length="113" mass="12195">GHGRPASLLLMKSADMDAADDKGCTPLYKACGAMEDESALYLIQQADQILNKGASNGKTPLRKAAARGHRDIVEAIFEKCNRDMSVLLSKDKKGTTPLHAAAHNGRKDVVEYL</sequence>
<name>A0A6A5UZ56_9PLEO</name>
<dbReference type="AlphaFoldDB" id="A0A6A5UZ56"/>
<dbReference type="InterPro" id="IPR036770">
    <property type="entry name" value="Ankyrin_rpt-contain_sf"/>
</dbReference>
<keyword evidence="5" id="KW-1185">Reference proteome</keyword>
<evidence type="ECO:0000313" key="5">
    <source>
        <dbReference type="Proteomes" id="UP000800036"/>
    </source>
</evidence>
<dbReference type="Pfam" id="PF12796">
    <property type="entry name" value="Ank_2"/>
    <property type="match status" value="1"/>
</dbReference>
<dbReference type="PROSITE" id="PS50088">
    <property type="entry name" value="ANK_REPEAT"/>
    <property type="match status" value="2"/>
</dbReference>
<protein>
    <submittedName>
        <fullName evidence="4">Ankyrin</fullName>
    </submittedName>
</protein>
<dbReference type="InterPro" id="IPR051637">
    <property type="entry name" value="Ank_repeat_dom-contain_49"/>
</dbReference>
<dbReference type="EMBL" id="ML976747">
    <property type="protein sequence ID" value="KAF1966367.1"/>
    <property type="molecule type" value="Genomic_DNA"/>
</dbReference>
<dbReference type="PROSITE" id="PS50297">
    <property type="entry name" value="ANK_REP_REGION"/>
    <property type="match status" value="2"/>
</dbReference>
<feature type="non-terminal residue" evidence="4">
    <location>
        <position position="113"/>
    </location>
</feature>
<dbReference type="OrthoDB" id="5596414at2759"/>
<dbReference type="InterPro" id="IPR002110">
    <property type="entry name" value="Ankyrin_rpt"/>
</dbReference>
<dbReference type="PANTHER" id="PTHR24180">
    <property type="entry name" value="CYCLIN-DEPENDENT KINASE INHIBITOR 2C-RELATED"/>
    <property type="match status" value="1"/>
</dbReference>
<dbReference type="Proteomes" id="UP000800036">
    <property type="component" value="Unassembled WGS sequence"/>
</dbReference>
<keyword evidence="2 3" id="KW-0040">ANK repeat</keyword>
<proteinExistence type="predicted"/>
<evidence type="ECO:0000313" key="4">
    <source>
        <dbReference type="EMBL" id="KAF1966367.1"/>
    </source>
</evidence>
<evidence type="ECO:0000256" key="2">
    <source>
        <dbReference type="ARBA" id="ARBA00023043"/>
    </source>
</evidence>
<dbReference type="Gene3D" id="1.25.40.20">
    <property type="entry name" value="Ankyrin repeat-containing domain"/>
    <property type="match status" value="1"/>
</dbReference>
<keyword evidence="1" id="KW-0677">Repeat</keyword>